<evidence type="ECO:0000256" key="1">
    <source>
        <dbReference type="ARBA" id="ARBA00009477"/>
    </source>
</evidence>
<evidence type="ECO:0000259" key="5">
    <source>
        <dbReference type="Pfam" id="PF25917"/>
    </source>
</evidence>
<dbReference type="Proteomes" id="UP000253941">
    <property type="component" value="Unassembled WGS sequence"/>
</dbReference>
<evidence type="ECO:0000313" key="7">
    <source>
        <dbReference type="Proteomes" id="UP000253941"/>
    </source>
</evidence>
<keyword evidence="7" id="KW-1185">Reference proteome</keyword>
<keyword evidence="2" id="KW-0175">Coiled coil</keyword>
<reference evidence="6 7" key="1">
    <citation type="submission" date="2018-07" db="EMBL/GenBank/DDBJ databases">
        <title>Venubactetium sediminum gen. nov., sp. nov., isolated from a marine solar saltern.</title>
        <authorList>
            <person name="Wang S."/>
        </authorList>
    </citation>
    <scope>NUCLEOTIDE SEQUENCE [LARGE SCALE GENOMIC DNA]</scope>
    <source>
        <strain evidence="6 7">WD2A32</strain>
    </source>
</reference>
<dbReference type="InterPro" id="IPR058625">
    <property type="entry name" value="MdtA-like_BSH"/>
</dbReference>
<dbReference type="PANTHER" id="PTHR30469">
    <property type="entry name" value="MULTIDRUG RESISTANCE PROTEIN MDTA"/>
    <property type="match status" value="1"/>
</dbReference>
<protein>
    <submittedName>
        <fullName evidence="6">Efflux RND transporter periplasmic adaptor subunit</fullName>
    </submittedName>
</protein>
<proteinExistence type="inferred from homology"/>
<feature type="coiled-coil region" evidence="2">
    <location>
        <begin position="117"/>
        <end position="148"/>
    </location>
</feature>
<dbReference type="GO" id="GO:0015562">
    <property type="term" value="F:efflux transmembrane transporter activity"/>
    <property type="evidence" value="ECO:0007669"/>
    <property type="project" value="TreeGrafter"/>
</dbReference>
<dbReference type="EMBL" id="QPMH01000003">
    <property type="protein sequence ID" value="RDD63070.1"/>
    <property type="molecule type" value="Genomic_DNA"/>
</dbReference>
<dbReference type="AlphaFoldDB" id="A0A369TCQ7"/>
<dbReference type="InterPro" id="IPR006143">
    <property type="entry name" value="RND_pump_MFP"/>
</dbReference>
<dbReference type="GO" id="GO:1990281">
    <property type="term" value="C:efflux pump complex"/>
    <property type="evidence" value="ECO:0007669"/>
    <property type="project" value="TreeGrafter"/>
</dbReference>
<name>A0A369TCQ7_9PROT</name>
<dbReference type="SUPFAM" id="SSF111369">
    <property type="entry name" value="HlyD-like secretion proteins"/>
    <property type="match status" value="1"/>
</dbReference>
<dbReference type="Gene3D" id="2.40.30.170">
    <property type="match status" value="1"/>
</dbReference>
<evidence type="ECO:0000256" key="3">
    <source>
        <dbReference type="SAM" id="MobiDB-lite"/>
    </source>
</evidence>
<evidence type="ECO:0000256" key="2">
    <source>
        <dbReference type="SAM" id="Coils"/>
    </source>
</evidence>
<feature type="domain" description="Multidrug resistance protein MdtA-like barrel-sandwich hybrid" evidence="5">
    <location>
        <begin position="87"/>
        <end position="197"/>
    </location>
</feature>
<gene>
    <name evidence="6" type="ORF">DRB17_04670</name>
</gene>
<feature type="domain" description="Multidrug resistance protein MdtA-like alpha-helical hairpin" evidence="4">
    <location>
        <begin position="118"/>
        <end position="171"/>
    </location>
</feature>
<comment type="similarity">
    <text evidence="1">Belongs to the membrane fusion protein (MFP) (TC 8.A.1) family.</text>
</comment>
<dbReference type="PANTHER" id="PTHR30469:SF15">
    <property type="entry name" value="HLYD FAMILY OF SECRETION PROTEINS"/>
    <property type="match status" value="1"/>
</dbReference>
<organism evidence="6 7">
    <name type="scientific">Ferruginivarius sediminum</name>
    <dbReference type="NCBI Taxonomy" id="2661937"/>
    <lineage>
        <taxon>Bacteria</taxon>
        <taxon>Pseudomonadati</taxon>
        <taxon>Pseudomonadota</taxon>
        <taxon>Alphaproteobacteria</taxon>
        <taxon>Rhodospirillales</taxon>
        <taxon>Rhodospirillaceae</taxon>
        <taxon>Ferruginivarius</taxon>
    </lineage>
</organism>
<dbReference type="Pfam" id="PF25876">
    <property type="entry name" value="HH_MFP_RND"/>
    <property type="match status" value="1"/>
</dbReference>
<comment type="caution">
    <text evidence="6">The sequence shown here is derived from an EMBL/GenBank/DDBJ whole genome shotgun (WGS) entry which is preliminary data.</text>
</comment>
<sequence length="293" mass="31247">MFGARREARLRMTVRGTGAWPGAACAAVLAGLTLFALPAPAQEQPASRAESVSPSPALRDILRENGPGPLGRYEARGLVEPRAEAVLSSEIAGRIVKLPFDEGDAFEEGDLLVGFDCAAYKAQLAVAEAELEAARKKLENSRKLARLNSIGDLEVGLAEVAVDQAEATVRGKRLVVERCRLTAPYDGKVVARPVNRYESVGQDQELLSVIALGAPEVRLIVPSRWVAWLAPGAGFELKVDETGAVYPGVVERVGARIDPVSQTVQVIGRFAAETPDLIPGMSGTARFRPDEQG</sequence>
<evidence type="ECO:0000259" key="4">
    <source>
        <dbReference type="Pfam" id="PF25876"/>
    </source>
</evidence>
<dbReference type="NCBIfam" id="TIGR01730">
    <property type="entry name" value="RND_mfp"/>
    <property type="match status" value="1"/>
</dbReference>
<dbReference type="InterPro" id="IPR058624">
    <property type="entry name" value="MdtA-like_HH"/>
</dbReference>
<dbReference type="Pfam" id="PF25917">
    <property type="entry name" value="BSH_RND"/>
    <property type="match status" value="1"/>
</dbReference>
<dbReference type="Gene3D" id="2.40.50.100">
    <property type="match status" value="1"/>
</dbReference>
<accession>A0A369TCQ7</accession>
<evidence type="ECO:0000313" key="6">
    <source>
        <dbReference type="EMBL" id="RDD63070.1"/>
    </source>
</evidence>
<feature type="region of interest" description="Disordered" evidence="3">
    <location>
        <begin position="43"/>
        <end position="68"/>
    </location>
</feature>